<evidence type="ECO:0000313" key="3">
    <source>
        <dbReference type="Proteomes" id="UP000292209"/>
    </source>
</evidence>
<organism evidence="2 3">
    <name type="scientific">Cecembia calidifontis</name>
    <dbReference type="NCBI Taxonomy" id="1187080"/>
    <lineage>
        <taxon>Bacteria</taxon>
        <taxon>Pseudomonadati</taxon>
        <taxon>Bacteroidota</taxon>
        <taxon>Cytophagia</taxon>
        <taxon>Cytophagales</taxon>
        <taxon>Cyclobacteriaceae</taxon>
        <taxon>Cecembia</taxon>
    </lineage>
</organism>
<evidence type="ECO:0000256" key="1">
    <source>
        <dbReference type="SAM" id="Phobius"/>
    </source>
</evidence>
<keyword evidence="3" id="KW-1185">Reference proteome</keyword>
<feature type="transmembrane region" description="Helical" evidence="1">
    <location>
        <begin position="15"/>
        <end position="34"/>
    </location>
</feature>
<proteinExistence type="predicted"/>
<reference evidence="2 3" key="1">
    <citation type="submission" date="2019-02" db="EMBL/GenBank/DDBJ databases">
        <title>Genomic Encyclopedia of Archaeal and Bacterial Type Strains, Phase II (KMG-II): from individual species to whole genera.</title>
        <authorList>
            <person name="Goeker M."/>
        </authorList>
    </citation>
    <scope>NUCLEOTIDE SEQUENCE [LARGE SCALE GENOMIC DNA]</scope>
    <source>
        <strain evidence="2 3">DSM 21411</strain>
    </source>
</reference>
<feature type="transmembrane region" description="Helical" evidence="1">
    <location>
        <begin position="46"/>
        <end position="66"/>
    </location>
</feature>
<dbReference type="AlphaFoldDB" id="A0A4Q7P8A0"/>
<sequence>MNAYFYKKIQMSRRFWFHLVLLSASVIIGALSLLEISKEVFFEFQALHLTLLGMILLVISIVGQGLQEFMKIRKSKQTQEN</sequence>
<accession>A0A4Q7P8A0</accession>
<comment type="caution">
    <text evidence="2">The sequence shown here is derived from an EMBL/GenBank/DDBJ whole genome shotgun (WGS) entry which is preliminary data.</text>
</comment>
<protein>
    <submittedName>
        <fullName evidence="2">Uncharacterized protein</fullName>
    </submittedName>
</protein>
<dbReference type="EMBL" id="SGXG01000001">
    <property type="protein sequence ID" value="RZS96396.1"/>
    <property type="molecule type" value="Genomic_DNA"/>
</dbReference>
<keyword evidence="1" id="KW-1133">Transmembrane helix</keyword>
<dbReference type="Proteomes" id="UP000292209">
    <property type="component" value="Unassembled WGS sequence"/>
</dbReference>
<keyword evidence="1" id="KW-0472">Membrane</keyword>
<keyword evidence="1" id="KW-0812">Transmembrane</keyword>
<gene>
    <name evidence="2" type="ORF">BC751_1967</name>
</gene>
<evidence type="ECO:0000313" key="2">
    <source>
        <dbReference type="EMBL" id="RZS96396.1"/>
    </source>
</evidence>
<name>A0A4Q7P8A0_9BACT</name>